<dbReference type="InterPro" id="IPR030678">
    <property type="entry name" value="Peptide/Ni-bd"/>
</dbReference>
<evidence type="ECO:0000256" key="4">
    <source>
        <dbReference type="ARBA" id="ARBA00022729"/>
    </source>
</evidence>
<proteinExistence type="inferred from homology"/>
<evidence type="ECO:0000256" key="1">
    <source>
        <dbReference type="ARBA" id="ARBA00004418"/>
    </source>
</evidence>
<dbReference type="InterPro" id="IPR000914">
    <property type="entry name" value="SBP_5_dom"/>
</dbReference>
<feature type="domain" description="Solute-binding protein family 5" evidence="5">
    <location>
        <begin position="67"/>
        <end position="423"/>
    </location>
</feature>
<comment type="subcellular location">
    <subcellularLocation>
        <location evidence="1">Periplasm</location>
    </subcellularLocation>
</comment>
<accession>A0ABU7LR51</accession>
<sequence>MALLAGLATTGLAACSGRRAAPSGLLRVAIANQPDSLDPAIGQFAASALLYKQLFMPLADYGNDLRLAPGLAERWETPDNGRTWRFFLRDDLRWSDGRMLTADDVVWSVQRFLDPATAGGELGDFFAVENALSVLAGDAPVSALGINAPSANIVEFRLNQRLGLFPLLMREFYPFPRHIIETHGNDWVRPEHFVGSGPFTLAGRGALSFDLVRNDYAIRPASVPAVRVDVVDEPSTRVRMFRAGEFDLVEQPPAMQIASLRERLGAQIQSFPAPKFTYLKINLRRPPLDQVALRRAMSVAIDRRFLAEQILGGTAIPTESVMRRGIISNAGVDLARTYLEQAGLTGANQPRIVLRTTSGERERLAIAIADDWNRAGIETELLATAPVDLYSAVDGGDFDTALSHFDRGLKTDPNFLMEPFTQGGFADDSGWFDRPSSETERYNLAIDGARSEVAEDVRTRLYANAEAILLTRQIIIPLLHEQAHWLISERVSGLTNGVQPQLWRGLNVGGA</sequence>
<gene>
    <name evidence="6" type="ORF">V0U79_08445</name>
</gene>
<dbReference type="SUPFAM" id="SSF53850">
    <property type="entry name" value="Periplasmic binding protein-like II"/>
    <property type="match status" value="1"/>
</dbReference>
<dbReference type="PIRSF" id="PIRSF002741">
    <property type="entry name" value="MppA"/>
    <property type="match status" value="1"/>
</dbReference>
<dbReference type="Gene3D" id="3.90.76.10">
    <property type="entry name" value="Dipeptide-binding Protein, Domain 1"/>
    <property type="match status" value="1"/>
</dbReference>
<dbReference type="PANTHER" id="PTHR30290:SF10">
    <property type="entry name" value="PERIPLASMIC OLIGOPEPTIDE-BINDING PROTEIN-RELATED"/>
    <property type="match status" value="1"/>
</dbReference>
<dbReference type="EMBL" id="JAZDRP010000004">
    <property type="protein sequence ID" value="MEE2526393.1"/>
    <property type="molecule type" value="Genomic_DNA"/>
</dbReference>
<keyword evidence="7" id="KW-1185">Reference proteome</keyword>
<evidence type="ECO:0000256" key="3">
    <source>
        <dbReference type="ARBA" id="ARBA00022448"/>
    </source>
</evidence>
<dbReference type="Pfam" id="PF00496">
    <property type="entry name" value="SBP_bac_5"/>
    <property type="match status" value="1"/>
</dbReference>
<reference evidence="6 7" key="1">
    <citation type="submission" date="2024-01" db="EMBL/GenBank/DDBJ databases">
        <title>Hyphobacterium bacterium isolated from marine sediment.</title>
        <authorList>
            <person name="Zhao S."/>
        </authorList>
    </citation>
    <scope>NUCLEOTIDE SEQUENCE [LARGE SCALE GENOMIC DNA]</scope>
    <source>
        <strain evidence="7">HN65</strain>
    </source>
</reference>
<dbReference type="CDD" id="cd08504">
    <property type="entry name" value="PBP2_OppA"/>
    <property type="match status" value="1"/>
</dbReference>
<name>A0ABU7LR51_9PROT</name>
<evidence type="ECO:0000313" key="6">
    <source>
        <dbReference type="EMBL" id="MEE2526393.1"/>
    </source>
</evidence>
<evidence type="ECO:0000259" key="5">
    <source>
        <dbReference type="Pfam" id="PF00496"/>
    </source>
</evidence>
<dbReference type="Gene3D" id="3.40.190.10">
    <property type="entry name" value="Periplasmic binding protein-like II"/>
    <property type="match status" value="1"/>
</dbReference>
<keyword evidence="4" id="KW-0732">Signal</keyword>
<comment type="caution">
    <text evidence="6">The sequence shown here is derived from an EMBL/GenBank/DDBJ whole genome shotgun (WGS) entry which is preliminary data.</text>
</comment>
<dbReference type="RefSeq" id="WP_330199056.1">
    <property type="nucleotide sequence ID" value="NZ_JAZDRP010000004.1"/>
</dbReference>
<protein>
    <submittedName>
        <fullName evidence="6">Peptide ABC transporter substrate-binding protein</fullName>
    </submittedName>
</protein>
<dbReference type="InterPro" id="IPR039424">
    <property type="entry name" value="SBP_5"/>
</dbReference>
<organism evidence="6 7">
    <name type="scientific">Hyphobacterium lacteum</name>
    <dbReference type="NCBI Taxonomy" id="3116575"/>
    <lineage>
        <taxon>Bacteria</taxon>
        <taxon>Pseudomonadati</taxon>
        <taxon>Pseudomonadota</taxon>
        <taxon>Alphaproteobacteria</taxon>
        <taxon>Maricaulales</taxon>
        <taxon>Maricaulaceae</taxon>
        <taxon>Hyphobacterium</taxon>
    </lineage>
</organism>
<dbReference type="Proteomes" id="UP001354971">
    <property type="component" value="Unassembled WGS sequence"/>
</dbReference>
<dbReference type="Gene3D" id="3.10.105.10">
    <property type="entry name" value="Dipeptide-binding Protein, Domain 3"/>
    <property type="match status" value="1"/>
</dbReference>
<dbReference type="PANTHER" id="PTHR30290">
    <property type="entry name" value="PERIPLASMIC BINDING COMPONENT OF ABC TRANSPORTER"/>
    <property type="match status" value="1"/>
</dbReference>
<evidence type="ECO:0000256" key="2">
    <source>
        <dbReference type="ARBA" id="ARBA00005695"/>
    </source>
</evidence>
<evidence type="ECO:0000313" key="7">
    <source>
        <dbReference type="Proteomes" id="UP001354971"/>
    </source>
</evidence>
<comment type="similarity">
    <text evidence="2">Belongs to the bacterial solute-binding protein 5 family.</text>
</comment>
<keyword evidence="3" id="KW-0813">Transport</keyword>